<dbReference type="AlphaFoldDB" id="A0A9P5SN58"/>
<sequence>MQVFRLRQVAHHAMRHLATAAMRRSVPMARSTPTFILQQRLYSAPVSTLQQELLEGVTFGDFPSRTHKCGQVNKSNIGEQVVLTGWAQNIRKFSDDLMFLPLRDSTGTIQLVLKGADQDKSKLRQSLQDLTAESVICAEGRIVARDAGTINPKMATGEIEVDLTSVTLLNKTHKSLPFLPSNQAVVNEETRLKYRCLDLRRDTLQRNLRSRSLAAWVIRDYLIKNDFVEVETPMLFKSTPEGAREFVVPTRNPGAFYALPQSPQQYKQLLMSSGIDRYFQIAKCFRDEDLRADRQPEFTQIDLEVSFGSAKDIQNLVEGVVKSVWRTVKKTEVFENQPFPRMNYQVAMSKYGSDKPDTRFGLEIQHVTDISDDNILEAIVLKSNMKLPGADLKRLSQAQSKVLPTVKITSNNIQSWLQKLPYSGQVPAGASIDEINRKLDIQEGDTLLLNTRPAFLSGGQTVMGKVRLELSSLLQSKGLLHVPSDQYNFLWVEGFPLFSPDENTPADNGRLAATHHPFTAPVAEDLELLEHSPEKVRGQHYDLVLNGVEIGGGSIRIHSPKLQTYVFENVLKMTPLETSRFSHLVDALSFGCPPHGGLALGFDRLMAILCETPSIRDVIAFPKSASGRDLVVGSPSGLTEQQLGDYHIKVTE</sequence>
<dbReference type="CDD" id="cd00777">
    <property type="entry name" value="AspRS_core"/>
    <property type="match status" value="1"/>
</dbReference>
<keyword evidence="9" id="KW-1185">Reference proteome</keyword>
<dbReference type="CDD" id="cd04317">
    <property type="entry name" value="EcAspRS_like_N"/>
    <property type="match status" value="1"/>
</dbReference>
<dbReference type="Proteomes" id="UP000696485">
    <property type="component" value="Unassembled WGS sequence"/>
</dbReference>
<evidence type="ECO:0000259" key="7">
    <source>
        <dbReference type="PROSITE" id="PS50862"/>
    </source>
</evidence>
<keyword evidence="6" id="KW-0030">Aminoacyl-tRNA synthetase</keyword>
<keyword evidence="5" id="KW-0648">Protein biosynthesis</keyword>
<dbReference type="GO" id="GO:0005524">
    <property type="term" value="F:ATP binding"/>
    <property type="evidence" value="ECO:0007669"/>
    <property type="project" value="UniProtKB-KW"/>
</dbReference>
<dbReference type="EMBL" id="JAAAUY010000271">
    <property type="protein sequence ID" value="KAF9332261.1"/>
    <property type="molecule type" value="Genomic_DNA"/>
</dbReference>
<dbReference type="NCBIfam" id="TIGR00459">
    <property type="entry name" value="aspS_bact"/>
    <property type="match status" value="1"/>
</dbReference>
<dbReference type="InterPro" id="IPR004364">
    <property type="entry name" value="Aa-tRNA-synt_II"/>
</dbReference>
<dbReference type="HAMAP" id="MF_00044">
    <property type="entry name" value="Asp_tRNA_synth_type1"/>
    <property type="match status" value="1"/>
</dbReference>
<keyword evidence="2" id="KW-0436">Ligase</keyword>
<evidence type="ECO:0000256" key="2">
    <source>
        <dbReference type="ARBA" id="ARBA00022598"/>
    </source>
</evidence>
<dbReference type="GO" id="GO:0005739">
    <property type="term" value="C:mitochondrion"/>
    <property type="evidence" value="ECO:0007669"/>
    <property type="project" value="TreeGrafter"/>
</dbReference>
<dbReference type="InterPro" id="IPR004115">
    <property type="entry name" value="GAD-like_sf"/>
</dbReference>
<dbReference type="InterPro" id="IPR006195">
    <property type="entry name" value="aa-tRNA-synth_II"/>
</dbReference>
<dbReference type="Gene3D" id="3.30.930.10">
    <property type="entry name" value="Bira Bifunctional Protein, Domain 2"/>
    <property type="match status" value="1"/>
</dbReference>
<reference evidence="8" key="1">
    <citation type="journal article" date="2020" name="Fungal Divers.">
        <title>Resolving the Mortierellaceae phylogeny through synthesis of multi-gene phylogenetics and phylogenomics.</title>
        <authorList>
            <person name="Vandepol N."/>
            <person name="Liber J."/>
            <person name="Desiro A."/>
            <person name="Na H."/>
            <person name="Kennedy M."/>
            <person name="Barry K."/>
            <person name="Grigoriev I.V."/>
            <person name="Miller A.N."/>
            <person name="O'Donnell K."/>
            <person name="Stajich J.E."/>
            <person name="Bonito G."/>
        </authorList>
    </citation>
    <scope>NUCLEOTIDE SEQUENCE</scope>
    <source>
        <strain evidence="8">NVP1</strain>
    </source>
</reference>
<dbReference type="PROSITE" id="PS50862">
    <property type="entry name" value="AA_TRNA_LIGASE_II"/>
    <property type="match status" value="1"/>
</dbReference>
<evidence type="ECO:0000256" key="3">
    <source>
        <dbReference type="ARBA" id="ARBA00022741"/>
    </source>
</evidence>
<evidence type="ECO:0000313" key="8">
    <source>
        <dbReference type="EMBL" id="KAF9332261.1"/>
    </source>
</evidence>
<dbReference type="PRINTS" id="PR01042">
    <property type="entry name" value="TRNASYNTHASP"/>
</dbReference>
<dbReference type="InterPro" id="IPR047090">
    <property type="entry name" value="AspRS_core"/>
</dbReference>
<evidence type="ECO:0000256" key="4">
    <source>
        <dbReference type="ARBA" id="ARBA00022840"/>
    </source>
</evidence>
<dbReference type="GO" id="GO:0003676">
    <property type="term" value="F:nucleic acid binding"/>
    <property type="evidence" value="ECO:0007669"/>
    <property type="project" value="InterPro"/>
</dbReference>
<dbReference type="InterPro" id="IPR045864">
    <property type="entry name" value="aa-tRNA-synth_II/BPL/LPL"/>
</dbReference>
<comment type="caution">
    <text evidence="8">The sequence shown here is derived from an EMBL/GenBank/DDBJ whole genome shotgun (WGS) entry which is preliminary data.</text>
</comment>
<accession>A0A9P5SN58</accession>
<dbReference type="GO" id="GO:0006422">
    <property type="term" value="P:aspartyl-tRNA aminoacylation"/>
    <property type="evidence" value="ECO:0007669"/>
    <property type="project" value="TreeGrafter"/>
</dbReference>
<name>A0A9P5SN58_9FUNG</name>
<dbReference type="InterPro" id="IPR004365">
    <property type="entry name" value="NA-bd_OB_tRNA"/>
</dbReference>
<keyword evidence="3" id="KW-0547">Nucleotide-binding</keyword>
<proteinExistence type="inferred from homology"/>
<dbReference type="NCBIfam" id="NF001750">
    <property type="entry name" value="PRK00476.1"/>
    <property type="match status" value="1"/>
</dbReference>
<dbReference type="Pfam" id="PF00152">
    <property type="entry name" value="tRNA-synt_2"/>
    <property type="match status" value="1"/>
</dbReference>
<dbReference type="Pfam" id="PF01336">
    <property type="entry name" value="tRNA_anti-codon"/>
    <property type="match status" value="1"/>
</dbReference>
<dbReference type="Gene3D" id="3.30.1360.30">
    <property type="entry name" value="GAD-like domain"/>
    <property type="match status" value="1"/>
</dbReference>
<comment type="similarity">
    <text evidence="1">Belongs to the class-II aminoacyl-tRNA synthetase family. Type 1 subfamily.</text>
</comment>
<evidence type="ECO:0000256" key="5">
    <source>
        <dbReference type="ARBA" id="ARBA00022917"/>
    </source>
</evidence>
<dbReference type="Gene3D" id="2.40.50.140">
    <property type="entry name" value="Nucleic acid-binding proteins"/>
    <property type="match status" value="1"/>
</dbReference>
<dbReference type="InterPro" id="IPR002312">
    <property type="entry name" value="Asp/Asn-tRNA-synth_IIb"/>
</dbReference>
<gene>
    <name evidence="8" type="ORF">BG006_004877</name>
</gene>
<dbReference type="SUPFAM" id="SSF55681">
    <property type="entry name" value="Class II aaRS and biotin synthetases"/>
    <property type="match status" value="1"/>
</dbReference>
<dbReference type="GO" id="GO:0004815">
    <property type="term" value="F:aspartate-tRNA ligase activity"/>
    <property type="evidence" value="ECO:0007669"/>
    <property type="project" value="TreeGrafter"/>
</dbReference>
<evidence type="ECO:0000313" key="9">
    <source>
        <dbReference type="Proteomes" id="UP000696485"/>
    </source>
</evidence>
<keyword evidence="4" id="KW-0067">ATP-binding</keyword>
<organism evidence="8 9">
    <name type="scientific">Podila minutissima</name>
    <dbReference type="NCBI Taxonomy" id="64525"/>
    <lineage>
        <taxon>Eukaryota</taxon>
        <taxon>Fungi</taxon>
        <taxon>Fungi incertae sedis</taxon>
        <taxon>Mucoromycota</taxon>
        <taxon>Mortierellomycotina</taxon>
        <taxon>Mortierellomycetes</taxon>
        <taxon>Mortierellales</taxon>
        <taxon>Mortierellaceae</taxon>
        <taxon>Podila</taxon>
    </lineage>
</organism>
<dbReference type="PANTHER" id="PTHR22594:SF5">
    <property type="entry name" value="ASPARTATE--TRNA LIGASE, MITOCHONDRIAL"/>
    <property type="match status" value="1"/>
</dbReference>
<dbReference type="InterPro" id="IPR004524">
    <property type="entry name" value="Asp-tRNA-ligase_1"/>
</dbReference>
<feature type="domain" description="Aminoacyl-transfer RNA synthetases class-II family profile" evidence="7">
    <location>
        <begin position="218"/>
        <end position="622"/>
    </location>
</feature>
<dbReference type="PANTHER" id="PTHR22594">
    <property type="entry name" value="ASPARTYL/LYSYL-TRNA SYNTHETASE"/>
    <property type="match status" value="1"/>
</dbReference>
<dbReference type="SUPFAM" id="SSF50249">
    <property type="entry name" value="Nucleic acid-binding proteins"/>
    <property type="match status" value="1"/>
</dbReference>
<dbReference type="InterPro" id="IPR047089">
    <property type="entry name" value="Asp-tRNA-ligase_1_N"/>
</dbReference>
<protein>
    <recommendedName>
        <fullName evidence="7">Aminoacyl-transfer RNA synthetases class-II family profile domain-containing protein</fullName>
    </recommendedName>
</protein>
<evidence type="ECO:0000256" key="6">
    <source>
        <dbReference type="ARBA" id="ARBA00023146"/>
    </source>
</evidence>
<evidence type="ECO:0000256" key="1">
    <source>
        <dbReference type="ARBA" id="ARBA00006303"/>
    </source>
</evidence>
<dbReference type="InterPro" id="IPR012340">
    <property type="entry name" value="NA-bd_OB-fold"/>
</dbReference>